<dbReference type="Proteomes" id="UP000181901">
    <property type="component" value="Unassembled WGS sequence"/>
</dbReference>
<comment type="caution">
    <text evidence="1">The sequence shown here is derived from an EMBL/GenBank/DDBJ whole genome shotgun (WGS) entry which is preliminary data.</text>
</comment>
<dbReference type="GO" id="GO:0016740">
    <property type="term" value="F:transferase activity"/>
    <property type="evidence" value="ECO:0007669"/>
    <property type="project" value="UniProtKB-KW"/>
</dbReference>
<proteinExistence type="predicted"/>
<accession>A0A1J5N0T3</accession>
<dbReference type="InterPro" id="IPR036485">
    <property type="entry name" value="Glu_synth_asu_C_sf"/>
</dbReference>
<dbReference type="EMBL" id="LKAQ01000001">
    <property type="protein sequence ID" value="OIQ52413.1"/>
    <property type="molecule type" value="Genomic_DNA"/>
</dbReference>
<sequence length="283" mass="29532">MNTRVYLTLRTAPAMPVEAESLLPENVTGKSAEEIESLPLQVGNRTEPVGDHFRVEIHEGRSGGPDEGAAALELTGDLTRFKRLGEGMSRGSLTVNGTVGFHAGARMSGGTLTINGNAGDYLGAMMTGGRITVHGNAGHFAGSAYRGFFRGMSGGSILVLGNAGNLTGARMRRGMIAVRGTCGDLAGYAMGAGTVLIGGRAGVRAGANMVRGTVILLTPPEEMPPTFRYDYTGLPPFWPLMHASLSEAGWTAPEAEARAEFKRYSGDFNEGGRGELLLLSGAA</sequence>
<keyword evidence="1" id="KW-0378">Hydrolase</keyword>
<dbReference type="SUPFAM" id="SSF69336">
    <property type="entry name" value="Alpha subunit of glutamate synthase, C-terminal domain"/>
    <property type="match status" value="1"/>
</dbReference>
<dbReference type="Gene3D" id="2.160.20.60">
    <property type="entry name" value="Glutamate synthase, alpha subunit, C-terminal domain"/>
    <property type="match status" value="1"/>
</dbReference>
<dbReference type="NCBIfam" id="TIGR03122">
    <property type="entry name" value="one_C_dehyd_C"/>
    <property type="match status" value="1"/>
</dbReference>
<dbReference type="GO" id="GO:0016787">
    <property type="term" value="F:hydrolase activity"/>
    <property type="evidence" value="ECO:0007669"/>
    <property type="project" value="UniProtKB-KW"/>
</dbReference>
<dbReference type="GO" id="GO:0015948">
    <property type="term" value="P:methanogenesis"/>
    <property type="evidence" value="ECO:0007669"/>
    <property type="project" value="InterPro"/>
</dbReference>
<organism evidence="1 2">
    <name type="scientific">Pseudodesulfovibrio hydrargyri</name>
    <dbReference type="NCBI Taxonomy" id="2125990"/>
    <lineage>
        <taxon>Bacteria</taxon>
        <taxon>Pseudomonadati</taxon>
        <taxon>Thermodesulfobacteriota</taxon>
        <taxon>Desulfovibrionia</taxon>
        <taxon>Desulfovibrionales</taxon>
        <taxon>Desulfovibrionaceae</taxon>
    </lineage>
</organism>
<name>A0A1J5N0T3_9BACT</name>
<keyword evidence="1" id="KW-0808">Transferase</keyword>
<dbReference type="PANTHER" id="PTHR39673:SF5">
    <property type="entry name" value="TUNGSTEN-CONTAINING FORMYLMETHANOFURAN DEHYDROGENASE 2 SUBUNIT C"/>
    <property type="match status" value="1"/>
</dbReference>
<keyword evidence="2" id="KW-1185">Reference proteome</keyword>
<gene>
    <name evidence="1" type="primary">fhcC_1</name>
    <name evidence="1" type="ORF">BerOc1_00889</name>
</gene>
<dbReference type="GO" id="GO:0018493">
    <property type="term" value="F:formylmethanofuran dehydrogenase activity"/>
    <property type="evidence" value="ECO:0007669"/>
    <property type="project" value="InterPro"/>
</dbReference>
<reference evidence="1 2" key="1">
    <citation type="submission" date="2015-09" db="EMBL/GenBank/DDBJ databases">
        <title>Genome of Desulfovibrio dechloracetivorans BerOc1, a mercury methylating strain isolated from highly hydrocarbons and metals contaminated coastal sediments.</title>
        <authorList>
            <person name="Goni Urriza M."/>
            <person name="Gassie C."/>
            <person name="Bouchez O."/>
            <person name="Klopp C."/>
            <person name="Ranchou-Peyruse A."/>
            <person name="Remy G."/>
        </authorList>
    </citation>
    <scope>NUCLEOTIDE SEQUENCE [LARGE SCALE GENOMIC DNA]</scope>
    <source>
        <strain evidence="1 2">BerOc1</strain>
    </source>
</reference>
<dbReference type="RefSeq" id="WP_071544470.1">
    <property type="nucleotide sequence ID" value="NZ_LKAQ01000001.1"/>
</dbReference>
<protein>
    <submittedName>
        <fullName evidence="1">Formyltransferase/hydrolase complex Fhc subunit C</fullName>
    </submittedName>
</protein>
<dbReference type="AlphaFoldDB" id="A0A1J5N0T3"/>
<evidence type="ECO:0000313" key="1">
    <source>
        <dbReference type="EMBL" id="OIQ52413.1"/>
    </source>
</evidence>
<evidence type="ECO:0000313" key="2">
    <source>
        <dbReference type="Proteomes" id="UP000181901"/>
    </source>
</evidence>
<dbReference type="PANTHER" id="PTHR39673">
    <property type="entry name" value="TUNGSTEN FORMYLMETHANOFURAN DEHYDROGENASE, SUBUNIT C (FWDC)"/>
    <property type="match status" value="1"/>
</dbReference>
<dbReference type="GO" id="GO:0046914">
    <property type="term" value="F:transition metal ion binding"/>
    <property type="evidence" value="ECO:0007669"/>
    <property type="project" value="InterPro"/>
</dbReference>
<dbReference type="InterPro" id="IPR017550">
    <property type="entry name" value="Formylmethanofuran_DH_suC"/>
</dbReference>